<dbReference type="PANTHER" id="PTHR43798:SF5">
    <property type="entry name" value="MONOACYLGLYCEROL LIPASE ABHD6"/>
    <property type="match status" value="1"/>
</dbReference>
<dbReference type="PATRIC" id="fig|1618486.3.peg.323"/>
<dbReference type="InterPro" id="IPR050266">
    <property type="entry name" value="AB_hydrolase_sf"/>
</dbReference>
<dbReference type="PANTHER" id="PTHR43798">
    <property type="entry name" value="MONOACYLGLYCEROL LIPASE"/>
    <property type="match status" value="1"/>
</dbReference>
<dbReference type="GO" id="GO:0016020">
    <property type="term" value="C:membrane"/>
    <property type="evidence" value="ECO:0007669"/>
    <property type="project" value="TreeGrafter"/>
</dbReference>
<evidence type="ECO:0000313" key="3">
    <source>
        <dbReference type="Proteomes" id="UP000034917"/>
    </source>
</evidence>
<dbReference type="GO" id="GO:0006508">
    <property type="term" value="P:proteolysis"/>
    <property type="evidence" value="ECO:0007669"/>
    <property type="project" value="InterPro"/>
</dbReference>
<sequence>MEEKIFFQDSNGNNLCGILSNPTSNKNKPVIILIHGFNSGKDSSTNTTLLERLNKINISSFRIDLFAHGESDGSFENLTQSEAVDDVLQAIKFLKGLGYEKIGLEGSSFGGLASIMAASQSFDICLLALKCPVSSYLEFKKYANPGLIEEWKKQGYNYRENKKLKYAFYEDVKNNIAYDVASKIKVPTLIVHGDADAEVPIEQSIKLAKLIPNCQLKIIKGAGHRFQEGNTKEEMLNVITDFIIEKSK</sequence>
<dbReference type="Proteomes" id="UP000034917">
    <property type="component" value="Unassembled WGS sequence"/>
</dbReference>
<reference evidence="2 3" key="1">
    <citation type="journal article" date="2015" name="Nature">
        <title>rRNA introns, odd ribosomes, and small enigmatic genomes across a large radiation of phyla.</title>
        <authorList>
            <person name="Brown C.T."/>
            <person name="Hug L.A."/>
            <person name="Thomas B.C."/>
            <person name="Sharon I."/>
            <person name="Castelle C.J."/>
            <person name="Singh A."/>
            <person name="Wilkins M.J."/>
            <person name="Williams K.H."/>
            <person name="Banfield J.F."/>
        </authorList>
    </citation>
    <scope>NUCLEOTIDE SEQUENCE [LARGE SCALE GENOMIC DNA]</scope>
</reference>
<proteinExistence type="predicted"/>
<organism evidence="2 3">
    <name type="scientific">Candidatus Roizmanbacteria bacterium GW2011_GWC2_37_13</name>
    <dbReference type="NCBI Taxonomy" id="1618486"/>
    <lineage>
        <taxon>Bacteria</taxon>
        <taxon>Candidatus Roizmaniibacteriota</taxon>
    </lineage>
</organism>
<evidence type="ECO:0000313" key="2">
    <source>
        <dbReference type="EMBL" id="KKQ26201.1"/>
    </source>
</evidence>
<dbReference type="Gene3D" id="3.40.50.1820">
    <property type="entry name" value="alpha/beta hydrolase"/>
    <property type="match status" value="1"/>
</dbReference>
<accession>A0A0G0JDF6</accession>
<protein>
    <recommendedName>
        <fullName evidence="1">Peptidase S9 prolyl oligopeptidase catalytic domain-containing protein</fullName>
    </recommendedName>
</protein>
<dbReference type="GO" id="GO:0008236">
    <property type="term" value="F:serine-type peptidase activity"/>
    <property type="evidence" value="ECO:0007669"/>
    <property type="project" value="InterPro"/>
</dbReference>
<dbReference type="InterPro" id="IPR029058">
    <property type="entry name" value="AB_hydrolase_fold"/>
</dbReference>
<dbReference type="AlphaFoldDB" id="A0A0G0JDF6"/>
<dbReference type="SUPFAM" id="SSF53474">
    <property type="entry name" value="alpha/beta-Hydrolases"/>
    <property type="match status" value="1"/>
</dbReference>
<dbReference type="EMBL" id="LBSV01000003">
    <property type="protein sequence ID" value="KKQ26201.1"/>
    <property type="molecule type" value="Genomic_DNA"/>
</dbReference>
<dbReference type="GO" id="GO:0047372">
    <property type="term" value="F:monoacylglycerol lipase activity"/>
    <property type="evidence" value="ECO:0007669"/>
    <property type="project" value="TreeGrafter"/>
</dbReference>
<dbReference type="InterPro" id="IPR001375">
    <property type="entry name" value="Peptidase_S9_cat"/>
</dbReference>
<comment type="caution">
    <text evidence="2">The sequence shown here is derived from an EMBL/GenBank/DDBJ whole genome shotgun (WGS) entry which is preliminary data.</text>
</comment>
<dbReference type="GO" id="GO:0046464">
    <property type="term" value="P:acylglycerol catabolic process"/>
    <property type="evidence" value="ECO:0007669"/>
    <property type="project" value="TreeGrafter"/>
</dbReference>
<dbReference type="Pfam" id="PF00326">
    <property type="entry name" value="Peptidase_S9"/>
    <property type="match status" value="1"/>
</dbReference>
<name>A0A0G0JDF6_9BACT</name>
<feature type="domain" description="Peptidase S9 prolyl oligopeptidase catalytic" evidence="1">
    <location>
        <begin position="79"/>
        <end position="246"/>
    </location>
</feature>
<evidence type="ECO:0000259" key="1">
    <source>
        <dbReference type="Pfam" id="PF00326"/>
    </source>
</evidence>
<gene>
    <name evidence="2" type="ORF">US40_C0003G0053</name>
</gene>